<name>A0AA39J1I5_9AGAR</name>
<gene>
    <name evidence="1" type="ORF">EV421DRAFT_1909938</name>
</gene>
<dbReference type="AlphaFoldDB" id="A0AA39J1I5"/>
<dbReference type="Proteomes" id="UP001175226">
    <property type="component" value="Unassembled WGS sequence"/>
</dbReference>
<organism evidence="1 2">
    <name type="scientific">Armillaria borealis</name>
    <dbReference type="NCBI Taxonomy" id="47425"/>
    <lineage>
        <taxon>Eukaryota</taxon>
        <taxon>Fungi</taxon>
        <taxon>Dikarya</taxon>
        <taxon>Basidiomycota</taxon>
        <taxon>Agaricomycotina</taxon>
        <taxon>Agaricomycetes</taxon>
        <taxon>Agaricomycetidae</taxon>
        <taxon>Agaricales</taxon>
        <taxon>Marasmiineae</taxon>
        <taxon>Physalacriaceae</taxon>
        <taxon>Armillaria</taxon>
    </lineage>
</organism>
<accession>A0AA39J1I5</accession>
<evidence type="ECO:0000313" key="2">
    <source>
        <dbReference type="Proteomes" id="UP001175226"/>
    </source>
</evidence>
<dbReference type="EMBL" id="JAUEPT010000079">
    <property type="protein sequence ID" value="KAK0433601.1"/>
    <property type="molecule type" value="Genomic_DNA"/>
</dbReference>
<protein>
    <submittedName>
        <fullName evidence="1">Uncharacterized protein</fullName>
    </submittedName>
</protein>
<proteinExistence type="predicted"/>
<keyword evidence="2" id="KW-1185">Reference proteome</keyword>
<comment type="caution">
    <text evidence="1">The sequence shown here is derived from an EMBL/GenBank/DDBJ whole genome shotgun (WGS) entry which is preliminary data.</text>
</comment>
<evidence type="ECO:0000313" key="1">
    <source>
        <dbReference type="EMBL" id="KAK0433601.1"/>
    </source>
</evidence>
<sequence>MVHVESREDGDGMLASSKRAARRCLAIINSTAFLIESVWTRGNLSEFGEYSVRYADGGGCIAVAAGQTVLLEYTVRRDSPPVAVPIVKRGPLVSLISDDHGHSRPGKIQVRAVKSRFSLRFELEKHIAAAEATVEGSAKAVSFEIYVVEESVKVEFTFGGHAFGITDG</sequence>
<reference evidence="1" key="1">
    <citation type="submission" date="2023-06" db="EMBL/GenBank/DDBJ databases">
        <authorList>
            <consortium name="Lawrence Berkeley National Laboratory"/>
            <person name="Ahrendt S."/>
            <person name="Sahu N."/>
            <person name="Indic B."/>
            <person name="Wong-Bajracharya J."/>
            <person name="Merenyi Z."/>
            <person name="Ke H.-M."/>
            <person name="Monk M."/>
            <person name="Kocsube S."/>
            <person name="Drula E."/>
            <person name="Lipzen A."/>
            <person name="Balint B."/>
            <person name="Henrissat B."/>
            <person name="Andreopoulos B."/>
            <person name="Martin F.M."/>
            <person name="Harder C.B."/>
            <person name="Rigling D."/>
            <person name="Ford K.L."/>
            <person name="Foster G.D."/>
            <person name="Pangilinan J."/>
            <person name="Papanicolaou A."/>
            <person name="Barry K."/>
            <person name="LaButti K."/>
            <person name="Viragh M."/>
            <person name="Koriabine M."/>
            <person name="Yan M."/>
            <person name="Riley R."/>
            <person name="Champramary S."/>
            <person name="Plett K.L."/>
            <person name="Tsai I.J."/>
            <person name="Slot J."/>
            <person name="Sipos G."/>
            <person name="Plett J."/>
            <person name="Nagy L.G."/>
            <person name="Grigoriev I.V."/>
        </authorList>
    </citation>
    <scope>NUCLEOTIDE SEQUENCE</scope>
    <source>
        <strain evidence="1">FPL87.14</strain>
    </source>
</reference>